<protein>
    <recommendedName>
        <fullName evidence="4">SCO family protein</fullName>
    </recommendedName>
</protein>
<dbReference type="RefSeq" id="WP_264544533.1">
    <property type="nucleotide sequence ID" value="NZ_BAABIP010000018.1"/>
</dbReference>
<dbReference type="PROSITE" id="PS51257">
    <property type="entry name" value="PROKAR_LIPOPROTEIN"/>
    <property type="match status" value="1"/>
</dbReference>
<evidence type="ECO:0000313" key="2">
    <source>
        <dbReference type="EMBL" id="GAA4771047.1"/>
    </source>
</evidence>
<dbReference type="InterPro" id="IPR036249">
    <property type="entry name" value="Thioredoxin-like_sf"/>
</dbReference>
<reference evidence="3" key="1">
    <citation type="journal article" date="2019" name="Int. J. Syst. Evol. Microbiol.">
        <title>The Global Catalogue of Microorganisms (GCM) 10K type strain sequencing project: providing services to taxonomists for standard genome sequencing and annotation.</title>
        <authorList>
            <consortium name="The Broad Institute Genomics Platform"/>
            <consortium name="The Broad Institute Genome Sequencing Center for Infectious Disease"/>
            <person name="Wu L."/>
            <person name="Ma J."/>
        </authorList>
    </citation>
    <scope>NUCLEOTIDE SEQUENCE [LARGE SCALE GENOMIC DNA]</scope>
    <source>
        <strain evidence="3">JCM 18198</strain>
    </source>
</reference>
<gene>
    <name evidence="2" type="ORF">GCM10023230_21570</name>
</gene>
<comment type="similarity">
    <text evidence="1">Belongs to the SCO1/2 family.</text>
</comment>
<comment type="caution">
    <text evidence="2">The sequence shown here is derived from an EMBL/GenBank/DDBJ whole genome shotgun (WGS) entry which is preliminary data.</text>
</comment>
<organism evidence="2 3">
    <name type="scientific">Flavobacterium hankyongi</name>
    <dbReference type="NCBI Taxonomy" id="1176532"/>
    <lineage>
        <taxon>Bacteria</taxon>
        <taxon>Pseudomonadati</taxon>
        <taxon>Bacteroidota</taxon>
        <taxon>Flavobacteriia</taxon>
        <taxon>Flavobacteriales</taxon>
        <taxon>Flavobacteriaceae</taxon>
        <taxon>Flavobacterium</taxon>
    </lineage>
</organism>
<accession>A0ABP9A019</accession>
<sequence>MRKIIWLLFLFITFGCSREPKKLPYLGNPITQGNDTIYPKINDFSFINQDSTIVTNKTFKNKIYVADFIFLSCPTICPKMNVELNKVYEVYKNNPKVNFLSHTIDPERDSIQRLKDYKTSLKLNENWHFVTGNKDSIFNIATKSYFTTAYPDVNEPGGLVHGGGLLLIDKNRHIRGVYDGTNPEETKRLINDIKLLLKE</sequence>
<dbReference type="PANTHER" id="PTHR12151:SF25">
    <property type="entry name" value="LINALOOL DEHYDRATASE_ISOMERASE DOMAIN-CONTAINING PROTEIN"/>
    <property type="match status" value="1"/>
</dbReference>
<dbReference type="EMBL" id="BAABIP010000018">
    <property type="protein sequence ID" value="GAA4771047.1"/>
    <property type="molecule type" value="Genomic_DNA"/>
</dbReference>
<dbReference type="CDD" id="cd02968">
    <property type="entry name" value="SCO"/>
    <property type="match status" value="1"/>
</dbReference>
<dbReference type="Proteomes" id="UP001500141">
    <property type="component" value="Unassembled WGS sequence"/>
</dbReference>
<evidence type="ECO:0000256" key="1">
    <source>
        <dbReference type="ARBA" id="ARBA00010996"/>
    </source>
</evidence>
<dbReference type="SUPFAM" id="SSF52833">
    <property type="entry name" value="Thioredoxin-like"/>
    <property type="match status" value="1"/>
</dbReference>
<evidence type="ECO:0000313" key="3">
    <source>
        <dbReference type="Proteomes" id="UP001500141"/>
    </source>
</evidence>
<dbReference type="PANTHER" id="PTHR12151">
    <property type="entry name" value="ELECTRON TRANSPORT PROTIN SCO1/SENC FAMILY MEMBER"/>
    <property type="match status" value="1"/>
</dbReference>
<dbReference type="InterPro" id="IPR003782">
    <property type="entry name" value="SCO1/SenC"/>
</dbReference>
<dbReference type="Pfam" id="PF02630">
    <property type="entry name" value="SCO1-SenC"/>
    <property type="match status" value="1"/>
</dbReference>
<keyword evidence="3" id="KW-1185">Reference proteome</keyword>
<evidence type="ECO:0008006" key="4">
    <source>
        <dbReference type="Google" id="ProtNLM"/>
    </source>
</evidence>
<proteinExistence type="inferred from homology"/>
<dbReference type="Gene3D" id="3.40.30.10">
    <property type="entry name" value="Glutaredoxin"/>
    <property type="match status" value="1"/>
</dbReference>
<name>A0ABP9A019_9FLAO</name>